<dbReference type="RefSeq" id="WP_228881637.1">
    <property type="nucleotide sequence ID" value="NZ_CABIIK010000037.1"/>
</dbReference>
<protein>
    <submittedName>
        <fullName evidence="1">Uncharacterized protein</fullName>
    </submittedName>
</protein>
<sequence length="65" mass="7731">MGITNDIEKIIKEFDKNTDYAKIEINLGKILKEEHKKYILFPVDKPKEMICSYQCERSKLLIKEL</sequence>
<dbReference type="Proteomes" id="UP001163550">
    <property type="component" value="Chromosome"/>
</dbReference>
<evidence type="ECO:0000313" key="1">
    <source>
        <dbReference type="EMBL" id="UYO62416.1"/>
    </source>
</evidence>
<keyword evidence="2" id="KW-1185">Reference proteome</keyword>
<proteinExistence type="predicted"/>
<name>A0ABY6HFR5_9FIRM</name>
<gene>
    <name evidence="1" type="ORF">LNN31_16750</name>
</gene>
<reference evidence="1" key="1">
    <citation type="submission" date="2021-11" db="EMBL/GenBank/DDBJ databases">
        <title>Isoprene-degrading acetogen.</title>
        <authorList>
            <person name="Yang Y."/>
            <person name="Jin H."/>
            <person name="Yan J."/>
        </authorList>
    </citation>
    <scope>NUCLEOTIDE SEQUENCE</scope>
    <source>
        <strain evidence="1">Berkeley</strain>
    </source>
</reference>
<evidence type="ECO:0000313" key="2">
    <source>
        <dbReference type="Proteomes" id="UP001163550"/>
    </source>
</evidence>
<accession>A0ABY6HFR5</accession>
<organism evidence="1 2">
    <name type="scientific">Acetobacterium wieringae</name>
    <dbReference type="NCBI Taxonomy" id="52694"/>
    <lineage>
        <taxon>Bacteria</taxon>
        <taxon>Bacillati</taxon>
        <taxon>Bacillota</taxon>
        <taxon>Clostridia</taxon>
        <taxon>Eubacteriales</taxon>
        <taxon>Eubacteriaceae</taxon>
        <taxon>Acetobacterium</taxon>
    </lineage>
</organism>
<dbReference type="EMBL" id="CP087994">
    <property type="protein sequence ID" value="UYO62416.1"/>
    <property type="molecule type" value="Genomic_DNA"/>
</dbReference>